<keyword evidence="2" id="KW-1133">Transmembrane helix</keyword>
<dbReference type="Proteomes" id="UP001374535">
    <property type="component" value="Chromosome 7"/>
</dbReference>
<dbReference type="EMBL" id="CP144694">
    <property type="protein sequence ID" value="WVZ02960.1"/>
    <property type="molecule type" value="Genomic_DNA"/>
</dbReference>
<organism evidence="3 4">
    <name type="scientific">Vigna mungo</name>
    <name type="common">Black gram</name>
    <name type="synonym">Phaseolus mungo</name>
    <dbReference type="NCBI Taxonomy" id="3915"/>
    <lineage>
        <taxon>Eukaryota</taxon>
        <taxon>Viridiplantae</taxon>
        <taxon>Streptophyta</taxon>
        <taxon>Embryophyta</taxon>
        <taxon>Tracheophyta</taxon>
        <taxon>Spermatophyta</taxon>
        <taxon>Magnoliopsida</taxon>
        <taxon>eudicotyledons</taxon>
        <taxon>Gunneridae</taxon>
        <taxon>Pentapetalae</taxon>
        <taxon>rosids</taxon>
        <taxon>fabids</taxon>
        <taxon>Fabales</taxon>
        <taxon>Fabaceae</taxon>
        <taxon>Papilionoideae</taxon>
        <taxon>50 kb inversion clade</taxon>
        <taxon>NPAAA clade</taxon>
        <taxon>indigoferoid/millettioid clade</taxon>
        <taxon>Phaseoleae</taxon>
        <taxon>Vigna</taxon>
    </lineage>
</organism>
<evidence type="ECO:0000256" key="2">
    <source>
        <dbReference type="SAM" id="Phobius"/>
    </source>
</evidence>
<protein>
    <submittedName>
        <fullName evidence="3">Uncharacterized protein</fullName>
    </submittedName>
</protein>
<accession>A0AAQ3N5A8</accession>
<gene>
    <name evidence="3" type="ORF">V8G54_023766</name>
</gene>
<evidence type="ECO:0000256" key="1">
    <source>
        <dbReference type="SAM" id="MobiDB-lite"/>
    </source>
</evidence>
<feature type="transmembrane region" description="Helical" evidence="2">
    <location>
        <begin position="20"/>
        <end position="42"/>
    </location>
</feature>
<name>A0AAQ3N5A8_VIGMU</name>
<feature type="transmembrane region" description="Helical" evidence="2">
    <location>
        <begin position="54"/>
        <end position="74"/>
    </location>
</feature>
<dbReference type="AlphaFoldDB" id="A0AAQ3N5A8"/>
<evidence type="ECO:0000313" key="3">
    <source>
        <dbReference type="EMBL" id="WVZ02960.1"/>
    </source>
</evidence>
<sequence>MWRNRRIKCSPRAFSSTFEICFLCFFFNGALPSTFQICFLFNVFNHFPCMFFRFPFWLCNSPCAFLSIFAFLKFDCLNSLKFQRRPQPSSQRPPPKQPSTWLNMAPAPPP</sequence>
<proteinExistence type="predicted"/>
<keyword evidence="4" id="KW-1185">Reference proteome</keyword>
<evidence type="ECO:0000313" key="4">
    <source>
        <dbReference type="Proteomes" id="UP001374535"/>
    </source>
</evidence>
<keyword evidence="2" id="KW-0812">Transmembrane</keyword>
<feature type="region of interest" description="Disordered" evidence="1">
    <location>
        <begin position="84"/>
        <end position="110"/>
    </location>
</feature>
<reference evidence="3 4" key="1">
    <citation type="journal article" date="2023" name="Life. Sci Alliance">
        <title>Evolutionary insights into 3D genome organization and epigenetic landscape of Vigna mungo.</title>
        <authorList>
            <person name="Junaid A."/>
            <person name="Singh B."/>
            <person name="Bhatia S."/>
        </authorList>
    </citation>
    <scope>NUCLEOTIDE SEQUENCE [LARGE SCALE GENOMIC DNA]</scope>
    <source>
        <strain evidence="3">Urdbean</strain>
    </source>
</reference>
<keyword evidence="2" id="KW-0472">Membrane</keyword>